<dbReference type="InterPro" id="IPR027417">
    <property type="entry name" value="P-loop_NTPase"/>
</dbReference>
<dbReference type="PANTHER" id="PTHR10039:SF16">
    <property type="entry name" value="GPI INOSITOL-DEACYLASE"/>
    <property type="match status" value="1"/>
</dbReference>
<organism evidence="3 4">
    <name type="scientific">Diplodia intermedia</name>
    <dbReference type="NCBI Taxonomy" id="856260"/>
    <lineage>
        <taxon>Eukaryota</taxon>
        <taxon>Fungi</taxon>
        <taxon>Dikarya</taxon>
        <taxon>Ascomycota</taxon>
        <taxon>Pezizomycotina</taxon>
        <taxon>Dothideomycetes</taxon>
        <taxon>Dothideomycetes incertae sedis</taxon>
        <taxon>Botryosphaeriales</taxon>
        <taxon>Botryosphaeriaceae</taxon>
        <taxon>Diplodia</taxon>
    </lineage>
</organism>
<evidence type="ECO:0000313" key="4">
    <source>
        <dbReference type="Proteomes" id="UP001521184"/>
    </source>
</evidence>
<name>A0ABR3TKR8_9PEZI</name>
<dbReference type="EMBL" id="JAKEKT020000055">
    <property type="protein sequence ID" value="KAL1640065.1"/>
    <property type="molecule type" value="Genomic_DNA"/>
</dbReference>
<dbReference type="PANTHER" id="PTHR10039">
    <property type="entry name" value="AMELOGENIN"/>
    <property type="match status" value="1"/>
</dbReference>
<dbReference type="Gene3D" id="3.40.50.300">
    <property type="entry name" value="P-loop containing nucleotide triphosphate hydrolases"/>
    <property type="match status" value="1"/>
</dbReference>
<gene>
    <name evidence="3" type="ORF">SLS58_007332</name>
</gene>
<reference evidence="3 4" key="1">
    <citation type="journal article" date="2023" name="Plant Dis.">
        <title>First Report of Diplodia intermedia Causing Canker and Dieback Diseases on Apple Trees in Canada.</title>
        <authorList>
            <person name="Ellouze W."/>
            <person name="Ilyukhin E."/>
            <person name="Sulman M."/>
            <person name="Ali S."/>
        </authorList>
    </citation>
    <scope>NUCLEOTIDE SEQUENCE [LARGE SCALE GENOMIC DNA]</scope>
    <source>
        <strain evidence="3 4">M45-28</strain>
    </source>
</reference>
<evidence type="ECO:0000256" key="1">
    <source>
        <dbReference type="ARBA" id="ARBA00022737"/>
    </source>
</evidence>
<keyword evidence="4" id="KW-1185">Reference proteome</keyword>
<dbReference type="Proteomes" id="UP001521184">
    <property type="component" value="Unassembled WGS sequence"/>
</dbReference>
<evidence type="ECO:0000313" key="3">
    <source>
        <dbReference type="EMBL" id="KAL1640065.1"/>
    </source>
</evidence>
<evidence type="ECO:0000259" key="2">
    <source>
        <dbReference type="Pfam" id="PF24883"/>
    </source>
</evidence>
<comment type="caution">
    <text evidence="3">The sequence shown here is derived from an EMBL/GenBank/DDBJ whole genome shotgun (WGS) entry which is preliminary data.</text>
</comment>
<proteinExistence type="predicted"/>
<keyword evidence="1" id="KW-0677">Repeat</keyword>
<dbReference type="SUPFAM" id="SSF52540">
    <property type="entry name" value="P-loop containing nucleoside triphosphate hydrolases"/>
    <property type="match status" value="1"/>
</dbReference>
<sequence length="213" mass="24594">MSKVNERLTKVEAITEDINSTLHDQNLDDWLSPPDPSINYNEAKKKCHKDTCQWFLQSEIFDKWKTTASSFLWIHGLVACGKTVLSSTIVDALHEDAKARRTVLYYFFDYKETAKQSLDCMIRSLICQLYPASKETQQLLMKVFSSCHGWDEFVEVHGDEIHPPSLASFTELRPAVDQSLHFWLLRQPKLQEFRGCLLSEELLKLLILQGALE</sequence>
<protein>
    <recommendedName>
        <fullName evidence="2">Nephrocystin 3-like N-terminal domain-containing protein</fullName>
    </recommendedName>
</protein>
<dbReference type="InterPro" id="IPR056884">
    <property type="entry name" value="NPHP3-like_N"/>
</dbReference>
<dbReference type="Pfam" id="PF24883">
    <property type="entry name" value="NPHP3_N"/>
    <property type="match status" value="1"/>
</dbReference>
<feature type="domain" description="Nephrocystin 3-like N-terminal" evidence="2">
    <location>
        <begin position="50"/>
        <end position="151"/>
    </location>
</feature>
<accession>A0ABR3TKR8</accession>